<feature type="transmembrane region" description="Helical" evidence="1">
    <location>
        <begin position="36"/>
        <end position="53"/>
    </location>
</feature>
<reference evidence="2 3" key="1">
    <citation type="submission" date="2013-08" db="EMBL/GenBank/DDBJ databases">
        <authorList>
            <person name="Weinstock G."/>
            <person name="Sodergren E."/>
            <person name="Wylie T."/>
            <person name="Fulton L."/>
            <person name="Fulton R."/>
            <person name="Fronick C."/>
            <person name="O'Laughlin M."/>
            <person name="Godfrey J."/>
            <person name="Miner T."/>
            <person name="Herter B."/>
            <person name="Appelbaum E."/>
            <person name="Cordes M."/>
            <person name="Lek S."/>
            <person name="Wollam A."/>
            <person name="Pepin K.H."/>
            <person name="Palsikar V.B."/>
            <person name="Mitreva M."/>
            <person name="Wilson R.K."/>
        </authorList>
    </citation>
    <scope>NUCLEOTIDE SEQUENCE [LARGE SCALE GENOMIC DNA]</scope>
    <source>
        <strain evidence="2 3">F0184</strain>
    </source>
</reference>
<evidence type="ECO:0000313" key="2">
    <source>
        <dbReference type="EMBL" id="ERT65786.1"/>
    </source>
</evidence>
<comment type="caution">
    <text evidence="2">The sequence shown here is derived from an EMBL/GenBank/DDBJ whole genome shotgun (WGS) entry which is preliminary data.</text>
</comment>
<keyword evidence="1" id="KW-1133">Transmembrane helix</keyword>
<dbReference type="AlphaFoldDB" id="U7V2P5"/>
<keyword evidence="1" id="KW-0812">Transmembrane</keyword>
<keyword evidence="1" id="KW-0472">Membrane</keyword>
<organism evidence="2 3">
    <name type="scientific">Rothia aeria F0184</name>
    <dbReference type="NCBI Taxonomy" id="888019"/>
    <lineage>
        <taxon>Bacteria</taxon>
        <taxon>Bacillati</taxon>
        <taxon>Actinomycetota</taxon>
        <taxon>Actinomycetes</taxon>
        <taxon>Micrococcales</taxon>
        <taxon>Micrococcaceae</taxon>
        <taxon>Rothia</taxon>
    </lineage>
</organism>
<evidence type="ECO:0000256" key="1">
    <source>
        <dbReference type="SAM" id="Phobius"/>
    </source>
</evidence>
<name>U7V2P5_9MICC</name>
<dbReference type="HOGENOM" id="CLU_2571722_0_0_11"/>
<evidence type="ECO:0000313" key="3">
    <source>
        <dbReference type="Proteomes" id="UP000017174"/>
    </source>
</evidence>
<dbReference type="Proteomes" id="UP000017174">
    <property type="component" value="Unassembled WGS sequence"/>
</dbReference>
<dbReference type="EMBL" id="AXZG01000047">
    <property type="protein sequence ID" value="ERT65786.1"/>
    <property type="molecule type" value="Genomic_DNA"/>
</dbReference>
<accession>U7V2P5</accession>
<gene>
    <name evidence="2" type="ORF">HMPREF0742_01586</name>
</gene>
<feature type="transmembrane region" description="Helical" evidence="1">
    <location>
        <begin position="12"/>
        <end position="30"/>
    </location>
</feature>
<proteinExistence type="predicted"/>
<protein>
    <submittedName>
        <fullName evidence="2">Uncharacterized protein</fullName>
    </submittedName>
</protein>
<sequence>MSGASIRLREWASILVLLIFADIAALLATIDISPESIVVAFVVTLLLIGLVTGHRYEVTYFSISPNGNNLATETLTLTHPN</sequence>